<dbReference type="PANTHER" id="PTHR36381">
    <property type="entry name" value="ETHYLENE-REGULATED TRANSCRIPT 2 (ERT2)"/>
    <property type="match status" value="1"/>
</dbReference>
<organism evidence="3 4">
    <name type="scientific">Hordeum vulgare subsp. vulgare</name>
    <name type="common">Domesticated barley</name>
    <dbReference type="NCBI Taxonomy" id="112509"/>
    <lineage>
        <taxon>Eukaryota</taxon>
        <taxon>Viridiplantae</taxon>
        <taxon>Streptophyta</taxon>
        <taxon>Embryophyta</taxon>
        <taxon>Tracheophyta</taxon>
        <taxon>Spermatophyta</taxon>
        <taxon>Magnoliopsida</taxon>
        <taxon>Liliopsida</taxon>
        <taxon>Poales</taxon>
        <taxon>Poaceae</taxon>
        <taxon>BOP clade</taxon>
        <taxon>Pooideae</taxon>
        <taxon>Triticodae</taxon>
        <taxon>Triticeae</taxon>
        <taxon>Hordeinae</taxon>
        <taxon>Hordeum</taxon>
    </lineage>
</organism>
<reference evidence="4" key="1">
    <citation type="journal article" date="2012" name="Nature">
        <title>A physical, genetic and functional sequence assembly of the barley genome.</title>
        <authorList>
            <consortium name="The International Barley Genome Sequencing Consortium"/>
            <person name="Mayer K.F."/>
            <person name="Waugh R."/>
            <person name="Brown J.W."/>
            <person name="Schulman A."/>
            <person name="Langridge P."/>
            <person name="Platzer M."/>
            <person name="Fincher G.B."/>
            <person name="Muehlbauer G.J."/>
            <person name="Sato K."/>
            <person name="Close T.J."/>
            <person name="Wise R.P."/>
            <person name="Stein N."/>
        </authorList>
    </citation>
    <scope>NUCLEOTIDE SEQUENCE [LARGE SCALE GENOMIC DNA]</scope>
    <source>
        <strain evidence="4">cv. Morex</strain>
    </source>
</reference>
<evidence type="ECO:0000313" key="3">
    <source>
        <dbReference type="EnsemblPlants" id="HORVU.MOREX.r3.2HG0108570.1"/>
    </source>
</evidence>
<keyword evidence="4" id="KW-1185">Reference proteome</keyword>
<feature type="compositionally biased region" description="Basic residues" evidence="1">
    <location>
        <begin position="200"/>
        <end position="222"/>
    </location>
</feature>
<reference evidence="3" key="3">
    <citation type="submission" date="2022-01" db="UniProtKB">
        <authorList>
            <consortium name="EnsemblPlants"/>
        </authorList>
    </citation>
    <scope>IDENTIFICATION</scope>
    <source>
        <strain evidence="3">subsp. vulgare</strain>
    </source>
</reference>
<dbReference type="PANTHER" id="PTHR36381:SF9">
    <property type="entry name" value="EXPRESSED PROTEIN"/>
    <property type="match status" value="1"/>
</dbReference>
<evidence type="ECO:0000256" key="2">
    <source>
        <dbReference type="SAM" id="Phobius"/>
    </source>
</evidence>
<keyword evidence="2" id="KW-1133">Transmembrane helix</keyword>
<feature type="compositionally biased region" description="Low complexity" evidence="1">
    <location>
        <begin position="61"/>
        <end position="73"/>
    </location>
</feature>
<feature type="region of interest" description="Disordered" evidence="1">
    <location>
        <begin position="44"/>
        <end position="89"/>
    </location>
</feature>
<evidence type="ECO:0000313" key="4">
    <source>
        <dbReference type="Proteomes" id="UP000011116"/>
    </source>
</evidence>
<feature type="region of interest" description="Disordered" evidence="1">
    <location>
        <begin position="151"/>
        <end position="287"/>
    </location>
</feature>
<keyword evidence="2" id="KW-0472">Membrane</keyword>
<accession>A0A8I6WX16</accession>
<evidence type="ECO:0000256" key="1">
    <source>
        <dbReference type="SAM" id="MobiDB-lite"/>
    </source>
</evidence>
<keyword evidence="2" id="KW-0812">Transmembrane</keyword>
<sequence length="336" mass="35402">MPSPLKRPSLGRLLASLRSPSRVPVQTGFPTSLADLVVKNHARLRNPRKPCRPTAPPALPPSTAVVEDSSLPLSPEPPSPVVVEPDSSAPVARPLDDAPKGAAFLRPRPQLLALGGAVALALLAVWSEGTVAALTVASLSLLWIESACRRRSGPEELPDSGGRGPVSPIWEVEEAPRSSSCSDSDKSSELVSGGEDPATPKRKAKRSLRKIISKTLQKKKPKAKDASGSDGEGLFLVPTPKSPWKETPPDGAEPTKTEAFLILAPSTSTTDTEEAPSEPSTESSVEMKTETERLVDRFKFPLAAFVPVILAGLAAGKLPATALAVLCAAFFFGARR</sequence>
<feature type="compositionally biased region" description="Basic and acidic residues" evidence="1">
    <location>
        <begin position="243"/>
        <end position="256"/>
    </location>
</feature>
<dbReference type="Proteomes" id="UP000011116">
    <property type="component" value="Chromosome 2H"/>
</dbReference>
<feature type="transmembrane region" description="Helical" evidence="2">
    <location>
        <begin position="302"/>
        <end position="332"/>
    </location>
</feature>
<dbReference type="AlphaFoldDB" id="A0A8I6WX16"/>
<reference evidence="3" key="2">
    <citation type="submission" date="2020-10" db="EMBL/GenBank/DDBJ databases">
        <authorList>
            <person name="Scholz U."/>
            <person name="Mascher M."/>
            <person name="Fiebig A."/>
        </authorList>
    </citation>
    <scope>NUCLEOTIDE SEQUENCE [LARGE SCALE GENOMIC DNA]</scope>
    <source>
        <strain evidence="3">cv. Morex</strain>
    </source>
</reference>
<dbReference type="EnsemblPlants" id="HORVU.MOREX.r3.2HG0108570.1">
    <property type="protein sequence ID" value="HORVU.MOREX.r3.2HG0108570.1"/>
    <property type="gene ID" value="HORVU.MOREX.r3.2HG0108570"/>
</dbReference>
<protein>
    <submittedName>
        <fullName evidence="3">Uncharacterized protein</fullName>
    </submittedName>
</protein>
<proteinExistence type="predicted"/>
<dbReference type="Gramene" id="HORVU.MOREX.r3.2HG0108570.1">
    <property type="protein sequence ID" value="HORVU.MOREX.r3.2HG0108570.1"/>
    <property type="gene ID" value="HORVU.MOREX.r3.2HG0108570"/>
</dbReference>
<name>A0A8I6WX16_HORVV</name>